<dbReference type="GO" id="GO:0016757">
    <property type="term" value="F:glycosyltransferase activity"/>
    <property type="evidence" value="ECO:0007669"/>
    <property type="project" value="UniProtKB-KW"/>
</dbReference>
<keyword evidence="4" id="KW-0812">Transmembrane</keyword>
<keyword evidence="4" id="KW-1133">Transmembrane helix</keyword>
<feature type="transmembrane region" description="Helical" evidence="4">
    <location>
        <begin position="266"/>
        <end position="285"/>
    </location>
</feature>
<evidence type="ECO:0000313" key="6">
    <source>
        <dbReference type="EMBL" id="SOH03065.1"/>
    </source>
</evidence>
<keyword evidence="2" id="KW-0328">Glycosyltransferase</keyword>
<dbReference type="InterPro" id="IPR001173">
    <property type="entry name" value="Glyco_trans_2-like"/>
</dbReference>
<dbReference type="KEGG" id="kst:KSMBR1_0551"/>
<evidence type="ECO:0000259" key="5">
    <source>
        <dbReference type="Pfam" id="PF00535"/>
    </source>
</evidence>
<feature type="domain" description="Glycosyltransferase 2-like" evidence="5">
    <location>
        <begin position="4"/>
        <end position="142"/>
    </location>
</feature>
<dbReference type="PANTHER" id="PTHR43179:SF12">
    <property type="entry name" value="GALACTOFURANOSYLTRANSFERASE GLFT2"/>
    <property type="match status" value="1"/>
</dbReference>
<evidence type="ECO:0000256" key="1">
    <source>
        <dbReference type="ARBA" id="ARBA00006739"/>
    </source>
</evidence>
<dbReference type="Pfam" id="PF00535">
    <property type="entry name" value="Glycos_transf_2"/>
    <property type="match status" value="1"/>
</dbReference>
<dbReference type="EMBL" id="LT934425">
    <property type="protein sequence ID" value="SOH03065.1"/>
    <property type="molecule type" value="Genomic_DNA"/>
</dbReference>
<organism evidence="6 7">
    <name type="scientific">Kuenenia stuttgartiensis</name>
    <dbReference type="NCBI Taxonomy" id="174633"/>
    <lineage>
        <taxon>Bacteria</taxon>
        <taxon>Pseudomonadati</taxon>
        <taxon>Planctomycetota</taxon>
        <taxon>Candidatus Brocadiia</taxon>
        <taxon>Candidatus Brocadiales</taxon>
        <taxon>Candidatus Brocadiaceae</taxon>
        <taxon>Candidatus Kuenenia</taxon>
    </lineage>
</organism>
<evidence type="ECO:0000256" key="3">
    <source>
        <dbReference type="ARBA" id="ARBA00022679"/>
    </source>
</evidence>
<keyword evidence="7" id="KW-1185">Reference proteome</keyword>
<dbReference type="Gene3D" id="3.90.550.10">
    <property type="entry name" value="Spore Coat Polysaccharide Biosynthesis Protein SpsA, Chain A"/>
    <property type="match status" value="1"/>
</dbReference>
<evidence type="ECO:0000256" key="2">
    <source>
        <dbReference type="ARBA" id="ARBA00022676"/>
    </source>
</evidence>
<name>A0A2C9CBN9_KUEST</name>
<dbReference type="CDD" id="cd00761">
    <property type="entry name" value="Glyco_tranf_GTA_type"/>
    <property type="match status" value="1"/>
</dbReference>
<evidence type="ECO:0000313" key="7">
    <source>
        <dbReference type="Proteomes" id="UP000221734"/>
    </source>
</evidence>
<dbReference type="PANTHER" id="PTHR43179">
    <property type="entry name" value="RHAMNOSYLTRANSFERASE WBBL"/>
    <property type="match status" value="1"/>
</dbReference>
<reference evidence="7" key="1">
    <citation type="submission" date="2017-10" db="EMBL/GenBank/DDBJ databases">
        <authorList>
            <person name="Frank J."/>
        </authorList>
    </citation>
    <scope>NUCLEOTIDE SEQUENCE [LARGE SCALE GENOMIC DNA]</scope>
</reference>
<dbReference type="OrthoDB" id="9772170at2"/>
<dbReference type="RefSeq" id="WP_099323951.1">
    <property type="nucleotide sequence ID" value="NZ_LT934425.1"/>
</dbReference>
<evidence type="ECO:0000256" key="4">
    <source>
        <dbReference type="SAM" id="Phobius"/>
    </source>
</evidence>
<dbReference type="SUPFAM" id="SSF53448">
    <property type="entry name" value="Nucleotide-diphospho-sugar transferases"/>
    <property type="match status" value="1"/>
</dbReference>
<keyword evidence="3" id="KW-0808">Transferase</keyword>
<gene>
    <name evidence="6" type="ORF">KSMBR1_0551</name>
</gene>
<keyword evidence="4" id="KW-0472">Membrane</keyword>
<proteinExistence type="inferred from homology"/>
<dbReference type="AlphaFoldDB" id="A0A2C9CBN9"/>
<dbReference type="InterPro" id="IPR029044">
    <property type="entry name" value="Nucleotide-diphossugar_trans"/>
</dbReference>
<protein>
    <recommendedName>
        <fullName evidence="5">Glycosyltransferase 2-like domain-containing protein</fullName>
    </recommendedName>
</protein>
<dbReference type="Proteomes" id="UP000221734">
    <property type="component" value="Chromosome Kuenenia_stuttgartiensis_MBR1"/>
</dbReference>
<accession>A0A2C9CBN9</accession>
<comment type="similarity">
    <text evidence="1">Belongs to the glycosyltransferase 2 family.</text>
</comment>
<sequence length="312" mass="36419">MNYSIIVPTCNRQNDLAKLIDSILLQTVLPLKVIIVDQSDTGDTKKYIEDCRKQLLTKSNKIEVIYIYQAKKSLVAARNKGIDIARGEIVSFLDDDVVLFEDYYEQVLRYFRNDEKLGGVGGNVMIECEPQGWKWKLRLAMLKIFMLHNYDGKMTVSGFGYPIVGIAIDRPMQVEMLSGCNMNFRSEHLKNDKFDEWFTGYSYREDAELSYRISRKAVLKMIPEAKLYHNCSKANRMDIQPKKVMEVKNYYYVYKKHAKKTMASHIVFFYSLSGLWIIYGIEFLCNGNQEKYRQLQGFTEGIVRLLKTKKYP</sequence>